<dbReference type="PANTHER" id="PTHR43861:SF1">
    <property type="entry name" value="TRANS-ACONITATE 2-METHYLTRANSFERASE"/>
    <property type="match status" value="1"/>
</dbReference>
<gene>
    <name evidence="5" type="primary">tam</name>
    <name evidence="6" type="ORF">HNR40_006228</name>
</gene>
<evidence type="ECO:0000256" key="5">
    <source>
        <dbReference type="HAMAP-Rule" id="MF_00560"/>
    </source>
</evidence>
<accession>A0A7W8EIL8</accession>
<comment type="subcellular location">
    <subcellularLocation>
        <location evidence="5">Cytoplasm</location>
    </subcellularLocation>
</comment>
<protein>
    <recommendedName>
        <fullName evidence="5">Trans-aconitate 2-methyltransferase</fullName>
        <ecNumber evidence="5">2.1.1.144</ecNumber>
    </recommendedName>
</protein>
<reference evidence="6 7" key="1">
    <citation type="submission" date="2020-08" db="EMBL/GenBank/DDBJ databases">
        <title>Genomic Encyclopedia of Type Strains, Phase IV (KMG-IV): sequencing the most valuable type-strain genomes for metagenomic binning, comparative biology and taxonomic classification.</title>
        <authorList>
            <person name="Goeker M."/>
        </authorList>
    </citation>
    <scope>NUCLEOTIDE SEQUENCE [LARGE SCALE GENOMIC DNA]</scope>
    <source>
        <strain evidence="6 7">DSM 45385</strain>
    </source>
</reference>
<dbReference type="AlphaFoldDB" id="A0A7W8EIL8"/>
<keyword evidence="3 5" id="KW-0808">Transferase</keyword>
<dbReference type="SUPFAM" id="SSF53335">
    <property type="entry name" value="S-adenosyl-L-methionine-dependent methyltransferases"/>
    <property type="match status" value="1"/>
</dbReference>
<keyword evidence="7" id="KW-1185">Reference proteome</keyword>
<dbReference type="Proteomes" id="UP000568380">
    <property type="component" value="Unassembled WGS sequence"/>
</dbReference>
<evidence type="ECO:0000313" key="6">
    <source>
        <dbReference type="EMBL" id="MBB5080739.1"/>
    </source>
</evidence>
<dbReference type="GO" id="GO:0005737">
    <property type="term" value="C:cytoplasm"/>
    <property type="evidence" value="ECO:0007669"/>
    <property type="project" value="UniProtKB-SubCell"/>
</dbReference>
<dbReference type="RefSeq" id="WP_221341049.1">
    <property type="nucleotide sequence ID" value="NZ_JACHIN010000009.1"/>
</dbReference>
<evidence type="ECO:0000256" key="3">
    <source>
        <dbReference type="ARBA" id="ARBA00022679"/>
    </source>
</evidence>
<comment type="caution">
    <text evidence="6">The sequence shown here is derived from an EMBL/GenBank/DDBJ whole genome shotgun (WGS) entry which is preliminary data.</text>
</comment>
<evidence type="ECO:0000256" key="2">
    <source>
        <dbReference type="ARBA" id="ARBA00022603"/>
    </source>
</evidence>
<sequence length="265" mass="29782">MSRDIWDPSTYERYADERSRPFFDLTARIQADAPQYVVDAGCGTGELTMALAERWPGATVEGFDSSPAMIAKARETGGKFTVADVTLWRPDRPVDVLVSNAVLQWVPTHRDLLGHWVDALADDGWLAFQVPGNFDAPSHVLIRELCRSDTWRDKLGEFDRGAPVSTPVEYMELLSAMGVRVDAWETTYVQLLQGDDAVLTWVSGTALRPVLDRLNPGEQTSFKRDLKKLFDAAYPRKEYGTAFPFRRIFVVAHKAHKARKEVAHA</sequence>
<dbReference type="NCBIfam" id="NF010703">
    <property type="entry name" value="PRK14103.1"/>
    <property type="match status" value="1"/>
</dbReference>
<dbReference type="InterPro" id="IPR029063">
    <property type="entry name" value="SAM-dependent_MTases_sf"/>
</dbReference>
<keyword evidence="1 5" id="KW-0963">Cytoplasm</keyword>
<dbReference type="Gene3D" id="1.10.150.290">
    <property type="entry name" value="S-adenosyl-L-methionine-dependent methyltransferases"/>
    <property type="match status" value="1"/>
</dbReference>
<dbReference type="PANTHER" id="PTHR43861">
    <property type="entry name" value="TRANS-ACONITATE 2-METHYLTRANSFERASE-RELATED"/>
    <property type="match status" value="1"/>
</dbReference>
<comment type="function">
    <text evidence="5">Catalyzes the S-adenosylmethionine monomethyl esterification of trans-aconitate.</text>
</comment>
<dbReference type="EMBL" id="JACHIN010000009">
    <property type="protein sequence ID" value="MBB5080739.1"/>
    <property type="molecule type" value="Genomic_DNA"/>
</dbReference>
<comment type="catalytic activity">
    <reaction evidence="5">
        <text>trans-aconitate + S-adenosyl-L-methionine = (E)-3-(methoxycarbonyl)pent-2-enedioate + S-adenosyl-L-homocysteine</text>
        <dbReference type="Rhea" id="RHEA:14969"/>
        <dbReference type="ChEBI" id="CHEBI:15708"/>
        <dbReference type="ChEBI" id="CHEBI:57470"/>
        <dbReference type="ChEBI" id="CHEBI:57856"/>
        <dbReference type="ChEBI" id="CHEBI:59789"/>
        <dbReference type="EC" id="2.1.1.144"/>
    </reaction>
</comment>
<evidence type="ECO:0000256" key="1">
    <source>
        <dbReference type="ARBA" id="ARBA00022490"/>
    </source>
</evidence>
<dbReference type="InterPro" id="IPR023506">
    <property type="entry name" value="Trans-aconitate_MeTrfase"/>
</dbReference>
<dbReference type="CDD" id="cd02440">
    <property type="entry name" value="AdoMet_MTases"/>
    <property type="match status" value="1"/>
</dbReference>
<dbReference type="GO" id="GO:0032259">
    <property type="term" value="P:methylation"/>
    <property type="evidence" value="ECO:0007669"/>
    <property type="project" value="UniProtKB-KW"/>
</dbReference>
<dbReference type="HAMAP" id="MF_00560">
    <property type="entry name" value="Tran_acon_Me_trans"/>
    <property type="match status" value="1"/>
</dbReference>
<evidence type="ECO:0000313" key="7">
    <source>
        <dbReference type="Proteomes" id="UP000568380"/>
    </source>
</evidence>
<dbReference type="InterPro" id="IPR023149">
    <property type="entry name" value="Trans_acon_MeTrfase_C"/>
</dbReference>
<dbReference type="EC" id="2.1.1.144" evidence="5"/>
<proteinExistence type="inferred from homology"/>
<dbReference type="Pfam" id="PF13489">
    <property type="entry name" value="Methyltransf_23"/>
    <property type="match status" value="1"/>
</dbReference>
<organism evidence="6 7">
    <name type="scientific">Nonomuraea endophytica</name>
    <dbReference type="NCBI Taxonomy" id="714136"/>
    <lineage>
        <taxon>Bacteria</taxon>
        <taxon>Bacillati</taxon>
        <taxon>Actinomycetota</taxon>
        <taxon>Actinomycetes</taxon>
        <taxon>Streptosporangiales</taxon>
        <taxon>Streptosporangiaceae</taxon>
        <taxon>Nonomuraea</taxon>
    </lineage>
</organism>
<keyword evidence="4 5" id="KW-0949">S-adenosyl-L-methionine</keyword>
<name>A0A7W8EIL8_9ACTN</name>
<comment type="similarity">
    <text evidence="5">Belongs to the methyltransferase superfamily. Tam family.</text>
</comment>
<dbReference type="GO" id="GO:0030798">
    <property type="term" value="F:trans-aconitate 2-methyltransferase activity"/>
    <property type="evidence" value="ECO:0007669"/>
    <property type="project" value="UniProtKB-UniRule"/>
</dbReference>
<evidence type="ECO:0000256" key="4">
    <source>
        <dbReference type="ARBA" id="ARBA00022691"/>
    </source>
</evidence>
<keyword evidence="2 5" id="KW-0489">Methyltransferase</keyword>
<dbReference type="Gene3D" id="3.40.50.150">
    <property type="entry name" value="Vaccinia Virus protein VP39"/>
    <property type="match status" value="1"/>
</dbReference>